<proteinExistence type="predicted"/>
<dbReference type="Proteomes" id="UP000293925">
    <property type="component" value="Unassembled WGS sequence"/>
</dbReference>
<accession>A0A4R0PYW3</accession>
<dbReference type="RefSeq" id="WP_131531812.1">
    <property type="nucleotide sequence ID" value="NZ_SJSO01000013.1"/>
</dbReference>
<protein>
    <submittedName>
        <fullName evidence="1">Uncharacterized protein</fullName>
    </submittedName>
</protein>
<evidence type="ECO:0000313" key="2">
    <source>
        <dbReference type="Proteomes" id="UP000293925"/>
    </source>
</evidence>
<comment type="caution">
    <text evidence="1">The sequence shown here is derived from an EMBL/GenBank/DDBJ whole genome shotgun (WGS) entry which is preliminary data.</text>
</comment>
<sequence>MTQKDLLALLGLPVSDPKIIDFFVQRNLVPPHTIPIVKPNSTSPLGLKNTNGLKDHEWGLSYCFSSEVLNEDFPLLKEGKNYLPYLTQIVFDGKLYQKRQRKEPDSFWNASPPPDSSIENIENHFGKFDRAKKYPNIYFPFNEHVAITVSLISAENRLSGYFAAVKETYELYHATEFDRKWNYEVNLILMIIKWLNDHHYLINLWQPLTNNVDNVLAFVQTALNGHLWESQLIQNEQLRKFMLSPFDSNYGLKVKFYMLLGKLAYHEGLDWEAQKQWVATIPFNDETYTTFCTAIDESFEQYKANN</sequence>
<organism evidence="1 2">
    <name type="scientific">Pedobacter psychrodurus</name>
    <dbReference type="NCBI Taxonomy" id="2530456"/>
    <lineage>
        <taxon>Bacteria</taxon>
        <taxon>Pseudomonadati</taxon>
        <taxon>Bacteroidota</taxon>
        <taxon>Sphingobacteriia</taxon>
        <taxon>Sphingobacteriales</taxon>
        <taxon>Sphingobacteriaceae</taxon>
        <taxon>Pedobacter</taxon>
    </lineage>
</organism>
<keyword evidence="2" id="KW-1185">Reference proteome</keyword>
<dbReference type="EMBL" id="SJSO01000013">
    <property type="protein sequence ID" value="TCD25519.1"/>
    <property type="molecule type" value="Genomic_DNA"/>
</dbReference>
<dbReference type="AlphaFoldDB" id="A0A4R0PYW3"/>
<dbReference type="OrthoDB" id="696332at2"/>
<name>A0A4R0PYW3_9SPHI</name>
<gene>
    <name evidence="1" type="ORF">EZ456_15945</name>
</gene>
<evidence type="ECO:0000313" key="1">
    <source>
        <dbReference type="EMBL" id="TCD25519.1"/>
    </source>
</evidence>
<reference evidence="1 2" key="1">
    <citation type="submission" date="2019-02" db="EMBL/GenBank/DDBJ databases">
        <title>Pedobacter sp. RP-3-21 sp. nov., isolated from Arctic soil.</title>
        <authorList>
            <person name="Dahal R.H."/>
        </authorList>
    </citation>
    <scope>NUCLEOTIDE SEQUENCE [LARGE SCALE GENOMIC DNA]</scope>
    <source>
        <strain evidence="1 2">RP-3-21</strain>
    </source>
</reference>